<dbReference type="AlphaFoldDB" id="A0A6B9XW81"/>
<dbReference type="InterPro" id="IPR003329">
    <property type="entry name" value="Cytidylyl_trans"/>
</dbReference>
<dbReference type="InterPro" id="IPR029044">
    <property type="entry name" value="Nucleotide-diphossugar_trans"/>
</dbReference>
<dbReference type="PANTHER" id="PTHR21485:SF6">
    <property type="entry name" value="N-ACYLNEURAMINATE CYTIDYLYLTRANSFERASE-RELATED"/>
    <property type="match status" value="1"/>
</dbReference>
<reference evidence="1" key="1">
    <citation type="submission" date="2019-03" db="EMBL/GenBank/DDBJ databases">
        <title>Genetic characterization of the O-antigen and development of a molecular serotyping scheme for Enterobacter cloacae.</title>
        <authorList>
            <person name="Li Y."/>
            <person name="Huang J."/>
            <person name="Wang X."/>
            <person name="Xu C."/>
            <person name="Han T."/>
            <person name="Guo X."/>
        </authorList>
    </citation>
    <scope>NUCLEOTIDE SEQUENCE</scope>
    <source>
        <strain evidence="1">NCTC 11590</strain>
    </source>
</reference>
<dbReference type="RefSeq" id="WP_348569659.1">
    <property type="nucleotide sequence ID" value="NZ_CP095324.1"/>
</dbReference>
<dbReference type="CDD" id="cd02513">
    <property type="entry name" value="CMP-NeuAc_Synthase"/>
    <property type="match status" value="1"/>
</dbReference>
<organism evidence="1">
    <name type="scientific">Enterobacter cloacae</name>
    <dbReference type="NCBI Taxonomy" id="550"/>
    <lineage>
        <taxon>Bacteria</taxon>
        <taxon>Pseudomonadati</taxon>
        <taxon>Pseudomonadota</taxon>
        <taxon>Gammaproteobacteria</taxon>
        <taxon>Enterobacterales</taxon>
        <taxon>Enterobacteriaceae</taxon>
        <taxon>Enterobacter</taxon>
        <taxon>Enterobacter cloacae complex</taxon>
    </lineage>
</organism>
<proteinExistence type="predicted"/>
<sequence length="236" mass="26924">MNVAIIPARGGSKRIPRKNIKEFCGKPMIAWSIEAAQKSGVFDRIIVSTDDAEIAEVARQYGAEVPFMRPEELSNDYAGTIPVIRHATDWLISHDCVVDYVCCIYATAPFIRAEDIIQGLGTLQSQQGDYAFTVSRFPYPIQRALKVSDEQRISMFSPEMFHVRSQDLEESWHDAGQFYWGTSSAWLNEKPIFSADSYSIELPRERVQDIDTPEDWRVAEWLFKAMEFKNERVSAG</sequence>
<gene>
    <name evidence="1" type="primary">pseF</name>
</gene>
<dbReference type="EMBL" id="MK595733">
    <property type="protein sequence ID" value="QHR93305.1"/>
    <property type="molecule type" value="Genomic_DNA"/>
</dbReference>
<evidence type="ECO:0000313" key="1">
    <source>
        <dbReference type="EMBL" id="QHR93305.1"/>
    </source>
</evidence>
<accession>A0A6B9XW81</accession>
<dbReference type="NCBIfam" id="TIGR03584">
    <property type="entry name" value="PseF"/>
    <property type="match status" value="1"/>
</dbReference>
<dbReference type="InterPro" id="IPR020039">
    <property type="entry name" value="PseF"/>
</dbReference>
<protein>
    <submittedName>
        <fullName evidence="1">CMP-N,N'-diacetyllegionaminic acid synthase</fullName>
    </submittedName>
</protein>
<dbReference type="GO" id="GO:0008781">
    <property type="term" value="F:N-acylneuraminate cytidylyltransferase activity"/>
    <property type="evidence" value="ECO:0007669"/>
    <property type="project" value="TreeGrafter"/>
</dbReference>
<dbReference type="InterPro" id="IPR050793">
    <property type="entry name" value="CMP-NeuNAc_synthase"/>
</dbReference>
<dbReference type="Gene3D" id="3.90.550.10">
    <property type="entry name" value="Spore Coat Polysaccharide Biosynthesis Protein SpsA, Chain A"/>
    <property type="match status" value="1"/>
</dbReference>
<dbReference type="SUPFAM" id="SSF53448">
    <property type="entry name" value="Nucleotide-diphospho-sugar transferases"/>
    <property type="match status" value="1"/>
</dbReference>
<dbReference type="PANTHER" id="PTHR21485">
    <property type="entry name" value="HAD SUPERFAMILY MEMBERS CMAS AND KDSC"/>
    <property type="match status" value="1"/>
</dbReference>
<dbReference type="Pfam" id="PF02348">
    <property type="entry name" value="CTP_transf_3"/>
    <property type="match status" value="1"/>
</dbReference>
<name>A0A6B9XW81_ENTCL</name>